<evidence type="ECO:0000256" key="3">
    <source>
        <dbReference type="ARBA" id="ARBA00022737"/>
    </source>
</evidence>
<comment type="subcellular location">
    <subcellularLocation>
        <location evidence="1">Membrane</location>
    </subcellularLocation>
</comment>
<evidence type="ECO:0000256" key="7">
    <source>
        <dbReference type="SAM" id="Phobius"/>
    </source>
</evidence>
<dbReference type="Proteomes" id="UP000287447">
    <property type="component" value="Unassembled WGS sequence"/>
</dbReference>
<dbReference type="InterPro" id="IPR010817">
    <property type="entry name" value="HemY_N"/>
</dbReference>
<comment type="caution">
    <text evidence="9">The sequence shown here is derived from an EMBL/GenBank/DDBJ whole genome shotgun (WGS) entry which is preliminary data.</text>
</comment>
<evidence type="ECO:0000256" key="4">
    <source>
        <dbReference type="ARBA" id="ARBA00022803"/>
    </source>
</evidence>
<sequence length="400" mass="43731">MVRAIFLFIKIGLIVAAALYLAKYPGRISLDWQGWHVDISASLFALGLLVFVILAILFARFSGGVLGAPGRFMENRRIARRERGYKALTKGLVAVAAGDPQEARRFARKADSLLHDPPLTRLLTAQAAQLEGDSKAATKYFEEMLEDQDMAFLGTRGLLMQAISDGDTAKARQLAEKAFNLRPSTGWAARHLLDLQREGGDLDAALKTADTALRYKALPEGEGKRTKAKLLIAKAQELRSAGDHEQALKLSNQANKLADNLPEGVTLSARLLALRGKDSKAARVLEDAWSKDPDPAISRAYRDIAPEGASPLEQVKRFEHLLSLNPNHTESHIALAEAALKAGLWGEARNHLDIVAKRSKVPGPRICRLMAELEESEHGDLEKARYWLAIATGEDAVAAE</sequence>
<organism evidence="9 10">
    <name type="scientific">Hwanghaeella grinnelliae</name>
    <dbReference type="NCBI Taxonomy" id="2500179"/>
    <lineage>
        <taxon>Bacteria</taxon>
        <taxon>Pseudomonadati</taxon>
        <taxon>Pseudomonadota</taxon>
        <taxon>Alphaproteobacteria</taxon>
        <taxon>Rhodospirillales</taxon>
        <taxon>Rhodospirillaceae</taxon>
        <taxon>Hwanghaeella</taxon>
    </lineage>
</organism>
<reference evidence="10" key="1">
    <citation type="submission" date="2019-01" db="EMBL/GenBank/DDBJ databases">
        <title>Gri0909 isolated from a small marine red alga.</title>
        <authorList>
            <person name="Kim J."/>
            <person name="Jeong S.E."/>
            <person name="Jeon C.O."/>
        </authorList>
    </citation>
    <scope>NUCLEOTIDE SEQUENCE [LARGE SCALE GENOMIC DNA]</scope>
    <source>
        <strain evidence="10">Gri0909</strain>
    </source>
</reference>
<keyword evidence="2 7" id="KW-0812">Transmembrane</keyword>
<proteinExistence type="predicted"/>
<dbReference type="EMBL" id="SADE01000002">
    <property type="protein sequence ID" value="RVU36413.1"/>
    <property type="molecule type" value="Genomic_DNA"/>
</dbReference>
<protein>
    <submittedName>
        <fullName evidence="9">Heme biosynthesis protein HemY</fullName>
    </submittedName>
</protein>
<evidence type="ECO:0000256" key="1">
    <source>
        <dbReference type="ARBA" id="ARBA00004370"/>
    </source>
</evidence>
<dbReference type="Gene3D" id="1.25.40.10">
    <property type="entry name" value="Tetratricopeptide repeat domain"/>
    <property type="match status" value="2"/>
</dbReference>
<dbReference type="GO" id="GO:0016020">
    <property type="term" value="C:membrane"/>
    <property type="evidence" value="ECO:0007669"/>
    <property type="project" value="UniProtKB-SubCell"/>
</dbReference>
<dbReference type="AlphaFoldDB" id="A0A437QPF3"/>
<keyword evidence="3" id="KW-0677">Repeat</keyword>
<keyword evidence="5 7" id="KW-1133">Transmembrane helix</keyword>
<dbReference type="SUPFAM" id="SSF48452">
    <property type="entry name" value="TPR-like"/>
    <property type="match status" value="1"/>
</dbReference>
<name>A0A437QPF3_9PROT</name>
<evidence type="ECO:0000256" key="5">
    <source>
        <dbReference type="ARBA" id="ARBA00022989"/>
    </source>
</evidence>
<evidence type="ECO:0000259" key="8">
    <source>
        <dbReference type="Pfam" id="PF07219"/>
    </source>
</evidence>
<evidence type="ECO:0000313" key="10">
    <source>
        <dbReference type="Proteomes" id="UP000287447"/>
    </source>
</evidence>
<feature type="domain" description="HemY N-terminal" evidence="8">
    <location>
        <begin position="26"/>
        <end position="132"/>
    </location>
</feature>
<keyword evidence="10" id="KW-1185">Reference proteome</keyword>
<keyword evidence="4" id="KW-0802">TPR repeat</keyword>
<feature type="transmembrane region" description="Helical" evidence="7">
    <location>
        <begin position="5"/>
        <end position="22"/>
    </location>
</feature>
<evidence type="ECO:0000256" key="6">
    <source>
        <dbReference type="ARBA" id="ARBA00023136"/>
    </source>
</evidence>
<evidence type="ECO:0000313" key="9">
    <source>
        <dbReference type="EMBL" id="RVU36413.1"/>
    </source>
</evidence>
<dbReference type="OrthoDB" id="9798343at2"/>
<dbReference type="RefSeq" id="WP_127765889.1">
    <property type="nucleotide sequence ID" value="NZ_SADE01000002.1"/>
</dbReference>
<feature type="transmembrane region" description="Helical" evidence="7">
    <location>
        <begin position="42"/>
        <end position="68"/>
    </location>
</feature>
<dbReference type="PANTHER" id="PTHR45586:SF1">
    <property type="entry name" value="LIPOPOLYSACCHARIDE ASSEMBLY PROTEIN B"/>
    <property type="match status" value="1"/>
</dbReference>
<dbReference type="PANTHER" id="PTHR45586">
    <property type="entry name" value="TPR REPEAT-CONTAINING PROTEIN PA4667"/>
    <property type="match status" value="1"/>
</dbReference>
<evidence type="ECO:0000256" key="2">
    <source>
        <dbReference type="ARBA" id="ARBA00022692"/>
    </source>
</evidence>
<dbReference type="Pfam" id="PF07219">
    <property type="entry name" value="HemY_N"/>
    <property type="match status" value="1"/>
</dbReference>
<dbReference type="InterPro" id="IPR011990">
    <property type="entry name" value="TPR-like_helical_dom_sf"/>
</dbReference>
<dbReference type="InterPro" id="IPR051012">
    <property type="entry name" value="CellSynth/LPSAsmb/PSIAsmb"/>
</dbReference>
<gene>
    <name evidence="9" type="ORF">EOI86_14505</name>
</gene>
<accession>A0A437QPF3</accession>
<keyword evidence="6 7" id="KW-0472">Membrane</keyword>